<evidence type="ECO:0000313" key="2">
    <source>
        <dbReference type="EMBL" id="EOR69899.1"/>
    </source>
</evidence>
<proteinExistence type="predicted"/>
<dbReference type="AlphaFoldDB" id="A0A9P2T8F1"/>
<dbReference type="Proteomes" id="UP000014184">
    <property type="component" value="Unassembled WGS sequence"/>
</dbReference>
<sequence>MAHAPRCPEPSHAARLPGIRRVLLLSGFTFVAWVLGAAAPAFADTLDTLTGAIRHPETAVAQTTAELTELVDTALTTDRLAPLPLPQTELPVDTALAVDVDQLERTDTPLPPPVESRPAPTGTGDSPATAAGTAPEAPQPQPTAPAEASGHATAPNHVPAAADDTVEDESGPQPAEPAAPAPAAHSHAPQQGPSLTGGIVGDLTDPPAVARRDSVTALTDLSVALPPRHYVADPFFSPD</sequence>
<reference evidence="2 3" key="1">
    <citation type="journal article" date="2013" name="Genome Announc.">
        <title>Draft Genome Sequence of the Lignocellulose Decomposer Thermobifida fusca Strain TM51.</title>
        <authorList>
            <person name="Toth A."/>
            <person name="Barna T."/>
            <person name="Nagy I."/>
            <person name="Horvath B."/>
            <person name="Nagy I."/>
            <person name="Tancsics A."/>
            <person name="Kriszt B."/>
            <person name="Baka E."/>
            <person name="Fekete C."/>
            <person name="Kukolya J."/>
        </authorList>
    </citation>
    <scope>NUCLEOTIDE SEQUENCE [LARGE SCALE GENOMIC DNA]</scope>
    <source>
        <strain evidence="2 3">TM51</strain>
    </source>
</reference>
<dbReference type="RefSeq" id="WP_011293372.1">
    <property type="nucleotide sequence ID" value="NZ_AOSG01000087.1"/>
</dbReference>
<evidence type="ECO:0000313" key="3">
    <source>
        <dbReference type="Proteomes" id="UP000014184"/>
    </source>
</evidence>
<protein>
    <submittedName>
        <fullName evidence="2">Uncharacterized protein</fullName>
    </submittedName>
</protein>
<keyword evidence="3" id="KW-1185">Reference proteome</keyword>
<evidence type="ECO:0000256" key="1">
    <source>
        <dbReference type="SAM" id="MobiDB-lite"/>
    </source>
</evidence>
<feature type="compositionally biased region" description="Low complexity" evidence="1">
    <location>
        <begin position="127"/>
        <end position="136"/>
    </location>
</feature>
<dbReference type="EMBL" id="AOSG01000087">
    <property type="protein sequence ID" value="EOR69899.1"/>
    <property type="molecule type" value="Genomic_DNA"/>
</dbReference>
<name>A0A9P2T8F1_THEFU</name>
<feature type="compositionally biased region" description="Low complexity" evidence="1">
    <location>
        <begin position="181"/>
        <end position="193"/>
    </location>
</feature>
<gene>
    <name evidence="2" type="ORF">TM51_15156</name>
</gene>
<comment type="caution">
    <text evidence="2">The sequence shown here is derived from an EMBL/GenBank/DDBJ whole genome shotgun (WGS) entry which is preliminary data.</text>
</comment>
<organism evidence="2 3">
    <name type="scientific">Thermobifida fusca TM51</name>
    <dbReference type="NCBI Taxonomy" id="1169414"/>
    <lineage>
        <taxon>Bacteria</taxon>
        <taxon>Bacillati</taxon>
        <taxon>Actinomycetota</taxon>
        <taxon>Actinomycetes</taxon>
        <taxon>Streptosporangiales</taxon>
        <taxon>Nocardiopsidaceae</taxon>
        <taxon>Thermobifida</taxon>
    </lineage>
</organism>
<accession>A0A9P2T8F1</accession>
<feature type="region of interest" description="Disordered" evidence="1">
    <location>
        <begin position="103"/>
        <end position="207"/>
    </location>
</feature>